<dbReference type="AlphaFoldDB" id="A0A4C1SDI4"/>
<comment type="caution">
    <text evidence="1">The sequence shown here is derived from an EMBL/GenBank/DDBJ whole genome shotgun (WGS) entry which is preliminary data.</text>
</comment>
<gene>
    <name evidence="1" type="ORF">EVAR_854_1</name>
</gene>
<dbReference type="EMBL" id="BGZK01000005">
    <property type="protein sequence ID" value="GBP00233.1"/>
    <property type="molecule type" value="Genomic_DNA"/>
</dbReference>
<evidence type="ECO:0000313" key="1">
    <source>
        <dbReference type="EMBL" id="GBP00233.1"/>
    </source>
</evidence>
<organism evidence="1 2">
    <name type="scientific">Eumeta variegata</name>
    <name type="common">Bagworm moth</name>
    <name type="synonym">Eumeta japonica</name>
    <dbReference type="NCBI Taxonomy" id="151549"/>
    <lineage>
        <taxon>Eukaryota</taxon>
        <taxon>Metazoa</taxon>
        <taxon>Ecdysozoa</taxon>
        <taxon>Arthropoda</taxon>
        <taxon>Hexapoda</taxon>
        <taxon>Insecta</taxon>
        <taxon>Pterygota</taxon>
        <taxon>Neoptera</taxon>
        <taxon>Endopterygota</taxon>
        <taxon>Lepidoptera</taxon>
        <taxon>Glossata</taxon>
        <taxon>Ditrysia</taxon>
        <taxon>Tineoidea</taxon>
        <taxon>Psychidae</taxon>
        <taxon>Oiketicinae</taxon>
        <taxon>Eumeta</taxon>
    </lineage>
</organism>
<evidence type="ECO:0000313" key="2">
    <source>
        <dbReference type="Proteomes" id="UP000299102"/>
    </source>
</evidence>
<name>A0A4C1SDI4_EUMVA</name>
<protein>
    <submittedName>
        <fullName evidence="1">Uncharacterized protein</fullName>
    </submittedName>
</protein>
<keyword evidence="2" id="KW-1185">Reference proteome</keyword>
<accession>A0A4C1SDI4</accession>
<dbReference type="Proteomes" id="UP000299102">
    <property type="component" value="Unassembled WGS sequence"/>
</dbReference>
<sequence>MVDPYEKTMRKLRLKELDSNEEIEGCNGYFISVGAAVVQRLRTSPTNHKLSGSITGMDVMTNESLTRVELNHAHCVSENTF</sequence>
<reference evidence="1 2" key="1">
    <citation type="journal article" date="2019" name="Commun. Biol.">
        <title>The bagworm genome reveals a unique fibroin gene that provides high tensile strength.</title>
        <authorList>
            <person name="Kono N."/>
            <person name="Nakamura H."/>
            <person name="Ohtoshi R."/>
            <person name="Tomita M."/>
            <person name="Numata K."/>
            <person name="Arakawa K."/>
        </authorList>
    </citation>
    <scope>NUCLEOTIDE SEQUENCE [LARGE SCALE GENOMIC DNA]</scope>
</reference>
<proteinExistence type="predicted"/>